<gene>
    <name evidence="2" type="ORF">KIW84_011412</name>
</gene>
<protein>
    <submittedName>
        <fullName evidence="2">Uncharacterized protein</fullName>
    </submittedName>
</protein>
<proteinExistence type="predicted"/>
<dbReference type="AlphaFoldDB" id="A0A9D5BEV6"/>
<organism evidence="2 3">
    <name type="scientific">Pisum sativum</name>
    <name type="common">Garden pea</name>
    <name type="synonym">Lathyrus oleraceus</name>
    <dbReference type="NCBI Taxonomy" id="3888"/>
    <lineage>
        <taxon>Eukaryota</taxon>
        <taxon>Viridiplantae</taxon>
        <taxon>Streptophyta</taxon>
        <taxon>Embryophyta</taxon>
        <taxon>Tracheophyta</taxon>
        <taxon>Spermatophyta</taxon>
        <taxon>Magnoliopsida</taxon>
        <taxon>eudicotyledons</taxon>
        <taxon>Gunneridae</taxon>
        <taxon>Pentapetalae</taxon>
        <taxon>rosids</taxon>
        <taxon>fabids</taxon>
        <taxon>Fabales</taxon>
        <taxon>Fabaceae</taxon>
        <taxon>Papilionoideae</taxon>
        <taxon>50 kb inversion clade</taxon>
        <taxon>NPAAA clade</taxon>
        <taxon>Hologalegina</taxon>
        <taxon>IRL clade</taxon>
        <taxon>Fabeae</taxon>
        <taxon>Lathyrus</taxon>
    </lineage>
</organism>
<accession>A0A9D5BEV6</accession>
<name>A0A9D5BEV6_PEA</name>
<feature type="transmembrane region" description="Helical" evidence="1">
    <location>
        <begin position="80"/>
        <end position="103"/>
    </location>
</feature>
<dbReference type="Proteomes" id="UP001058974">
    <property type="component" value="Chromosome 1"/>
</dbReference>
<keyword evidence="1" id="KW-0812">Transmembrane</keyword>
<evidence type="ECO:0000313" key="3">
    <source>
        <dbReference type="Proteomes" id="UP001058974"/>
    </source>
</evidence>
<feature type="transmembrane region" description="Helical" evidence="1">
    <location>
        <begin position="138"/>
        <end position="161"/>
    </location>
</feature>
<evidence type="ECO:0000256" key="1">
    <source>
        <dbReference type="SAM" id="Phobius"/>
    </source>
</evidence>
<dbReference type="Gramene" id="PSAT_LOCUS6600_t1">
    <property type="protein sequence ID" value="CAL5186246.1"/>
    <property type="gene ID" value="PSAT_LOCUS6600"/>
</dbReference>
<dbReference type="Gramene" id="Psat1g056120.1">
    <property type="protein sequence ID" value="Psat1g056120.1.cds"/>
    <property type="gene ID" value="Psat1g056120"/>
</dbReference>
<reference evidence="2 3" key="1">
    <citation type="journal article" date="2022" name="Nat. Genet.">
        <title>Improved pea reference genome and pan-genome highlight genomic features and evolutionary characteristics.</title>
        <authorList>
            <person name="Yang T."/>
            <person name="Liu R."/>
            <person name="Luo Y."/>
            <person name="Hu S."/>
            <person name="Wang D."/>
            <person name="Wang C."/>
            <person name="Pandey M.K."/>
            <person name="Ge S."/>
            <person name="Xu Q."/>
            <person name="Li N."/>
            <person name="Li G."/>
            <person name="Huang Y."/>
            <person name="Saxena R.K."/>
            <person name="Ji Y."/>
            <person name="Li M."/>
            <person name="Yan X."/>
            <person name="He Y."/>
            <person name="Liu Y."/>
            <person name="Wang X."/>
            <person name="Xiang C."/>
            <person name="Varshney R.K."/>
            <person name="Ding H."/>
            <person name="Gao S."/>
            <person name="Zong X."/>
        </authorList>
    </citation>
    <scope>NUCLEOTIDE SEQUENCE [LARGE SCALE GENOMIC DNA]</scope>
    <source>
        <strain evidence="2 3">cv. Zhongwan 6</strain>
    </source>
</reference>
<dbReference type="EMBL" id="JAMSHJ010000001">
    <property type="protein sequence ID" value="KAI5442331.1"/>
    <property type="molecule type" value="Genomic_DNA"/>
</dbReference>
<keyword evidence="1" id="KW-0472">Membrane</keyword>
<keyword evidence="1" id="KW-1133">Transmembrane helix</keyword>
<dbReference type="OrthoDB" id="748084at2759"/>
<sequence>MKKLSHTKLLSLFRFSSFSSTSRFNHFTTSTATATASLKSDAVTRTILKLKVKALKLSQSQRAFIFQPPLNLTANYLRNFPYSGIGCILGASVATASTIAYSMDVVEDALWDNRRNNSQDLLEDEENIQDLWKVVGKLWLPILFFLTVLTNLDNPFAILFIKLTLFLHSTKPNPFSVYVSVDQLCQQSVREDTSLFNKKSVYASKVEVQDYKLLCLADVEVKDHKFTLVGILGTWWTLPHLQSWEARCSLVGRSILLPRNEQGNPMLN</sequence>
<dbReference type="Gramene" id="Psat01G0141200-T1">
    <property type="protein sequence ID" value="KAI5442331.1"/>
    <property type="gene ID" value="KIW84_011412"/>
</dbReference>
<evidence type="ECO:0000313" key="2">
    <source>
        <dbReference type="EMBL" id="KAI5442331.1"/>
    </source>
</evidence>
<comment type="caution">
    <text evidence="2">The sequence shown here is derived from an EMBL/GenBank/DDBJ whole genome shotgun (WGS) entry which is preliminary data.</text>
</comment>
<keyword evidence="3" id="KW-1185">Reference proteome</keyword>